<organism evidence="14 15">
    <name type="scientific">Oleiphilus messinensis</name>
    <dbReference type="NCBI Taxonomy" id="141451"/>
    <lineage>
        <taxon>Bacteria</taxon>
        <taxon>Pseudomonadati</taxon>
        <taxon>Pseudomonadota</taxon>
        <taxon>Gammaproteobacteria</taxon>
        <taxon>Oceanospirillales</taxon>
        <taxon>Oleiphilaceae</taxon>
        <taxon>Oleiphilus</taxon>
    </lineage>
</organism>
<dbReference type="Pfam" id="PF00512">
    <property type="entry name" value="HisKA"/>
    <property type="match status" value="1"/>
</dbReference>
<evidence type="ECO:0000313" key="14">
    <source>
        <dbReference type="EMBL" id="ARU59394.1"/>
    </source>
</evidence>
<accession>A0A1Y0IJ21</accession>
<feature type="modified residue" description="4-aspartylphosphate" evidence="10">
    <location>
        <position position="80"/>
    </location>
</feature>
<dbReference type="SUPFAM" id="SSF55781">
    <property type="entry name" value="GAF domain-like"/>
    <property type="match status" value="2"/>
</dbReference>
<dbReference type="SUPFAM" id="SSF52172">
    <property type="entry name" value="CheY-like"/>
    <property type="match status" value="1"/>
</dbReference>
<comment type="catalytic activity">
    <reaction evidence="1">
        <text>ATP + protein L-histidine = ADP + protein N-phospho-L-histidine.</text>
        <dbReference type="EC" id="2.7.13.3"/>
    </reaction>
</comment>
<dbReference type="PANTHER" id="PTHR48111:SF1">
    <property type="entry name" value="TWO-COMPONENT RESPONSE REGULATOR ORR33"/>
    <property type="match status" value="1"/>
</dbReference>
<dbReference type="Proteomes" id="UP000196027">
    <property type="component" value="Chromosome"/>
</dbReference>
<dbReference type="SMART" id="SM00065">
    <property type="entry name" value="GAF"/>
    <property type="match status" value="1"/>
</dbReference>
<dbReference type="InterPro" id="IPR036097">
    <property type="entry name" value="HisK_dim/P_sf"/>
</dbReference>
<dbReference type="FunFam" id="1.10.287.130:FF:000070">
    <property type="entry name" value="Histidine kinase sensor protein"/>
    <property type="match status" value="1"/>
</dbReference>
<keyword evidence="9" id="KW-0804">Transcription</keyword>
<dbReference type="EMBL" id="CP021425">
    <property type="protein sequence ID" value="ARU59394.1"/>
    <property type="molecule type" value="Genomic_DNA"/>
</dbReference>
<reference evidence="14 15" key="1">
    <citation type="submission" date="2017-05" db="EMBL/GenBank/DDBJ databases">
        <title>Genomic insights into alkan degradation activity of Oleiphilus messinensis.</title>
        <authorList>
            <person name="Kozyavkin S.A."/>
            <person name="Slesarev A.I."/>
            <person name="Golyshin P.N."/>
            <person name="Korzhenkov A."/>
            <person name="Golyshina O.N."/>
            <person name="Toshchakov S.V."/>
        </authorList>
    </citation>
    <scope>NUCLEOTIDE SEQUENCE [LARGE SCALE GENOMIC DNA]</scope>
    <source>
        <strain evidence="14 15">ME102</strain>
    </source>
</reference>
<evidence type="ECO:0000256" key="11">
    <source>
        <dbReference type="SAM" id="Coils"/>
    </source>
</evidence>
<gene>
    <name evidence="14" type="ORF">OLMES_5414</name>
</gene>
<dbReference type="Pfam" id="PF00072">
    <property type="entry name" value="Response_reg"/>
    <property type="match status" value="1"/>
</dbReference>
<keyword evidence="5" id="KW-0418">Kinase</keyword>
<feature type="region of interest" description="Disordered" evidence="12">
    <location>
        <begin position="1"/>
        <end position="21"/>
    </location>
</feature>
<evidence type="ECO:0000256" key="12">
    <source>
        <dbReference type="SAM" id="MobiDB-lite"/>
    </source>
</evidence>
<evidence type="ECO:0000256" key="9">
    <source>
        <dbReference type="ARBA" id="ARBA00023163"/>
    </source>
</evidence>
<evidence type="ECO:0000259" key="13">
    <source>
        <dbReference type="PROSITE" id="PS50110"/>
    </source>
</evidence>
<dbReference type="GO" id="GO:0000976">
    <property type="term" value="F:transcription cis-regulatory region binding"/>
    <property type="evidence" value="ECO:0007669"/>
    <property type="project" value="TreeGrafter"/>
</dbReference>
<dbReference type="GO" id="GO:0032993">
    <property type="term" value="C:protein-DNA complex"/>
    <property type="evidence" value="ECO:0007669"/>
    <property type="project" value="TreeGrafter"/>
</dbReference>
<proteinExistence type="predicted"/>
<keyword evidence="7" id="KW-0805">Transcription regulation</keyword>
<feature type="domain" description="Response regulatory" evidence="13">
    <location>
        <begin position="31"/>
        <end position="147"/>
    </location>
</feature>
<feature type="coiled-coil region" evidence="11">
    <location>
        <begin position="530"/>
        <end position="561"/>
    </location>
</feature>
<protein>
    <recommendedName>
        <fullName evidence="2">histidine kinase</fullName>
        <ecNumber evidence="2">2.7.13.3</ecNumber>
    </recommendedName>
</protein>
<dbReference type="Gene3D" id="3.30.450.40">
    <property type="match status" value="2"/>
</dbReference>
<evidence type="ECO:0000313" key="15">
    <source>
        <dbReference type="Proteomes" id="UP000196027"/>
    </source>
</evidence>
<keyword evidence="8" id="KW-0238">DNA-binding</keyword>
<keyword evidence="6" id="KW-0902">Two-component regulatory system</keyword>
<evidence type="ECO:0000256" key="5">
    <source>
        <dbReference type="ARBA" id="ARBA00022777"/>
    </source>
</evidence>
<dbReference type="Pfam" id="PF01590">
    <property type="entry name" value="GAF"/>
    <property type="match status" value="1"/>
</dbReference>
<dbReference type="AlphaFoldDB" id="A0A1Y0IJ21"/>
<dbReference type="SUPFAM" id="SSF47384">
    <property type="entry name" value="Homodimeric domain of signal transducing histidine kinase"/>
    <property type="match status" value="1"/>
</dbReference>
<keyword evidence="15" id="KW-1185">Reference proteome</keyword>
<dbReference type="PROSITE" id="PS50110">
    <property type="entry name" value="RESPONSE_REGULATORY"/>
    <property type="match status" value="1"/>
</dbReference>
<evidence type="ECO:0000256" key="2">
    <source>
        <dbReference type="ARBA" id="ARBA00012438"/>
    </source>
</evidence>
<dbReference type="Gene3D" id="1.10.287.130">
    <property type="match status" value="1"/>
</dbReference>
<dbReference type="SMART" id="SM00448">
    <property type="entry name" value="REC"/>
    <property type="match status" value="1"/>
</dbReference>
<dbReference type="InterPro" id="IPR001789">
    <property type="entry name" value="Sig_transdc_resp-reg_receiver"/>
</dbReference>
<name>A0A1Y0IJ21_9GAMM</name>
<dbReference type="InterPro" id="IPR003018">
    <property type="entry name" value="GAF"/>
</dbReference>
<keyword evidence="3 10" id="KW-0597">Phosphoprotein</keyword>
<dbReference type="GO" id="GO:0000156">
    <property type="term" value="F:phosphorelay response regulator activity"/>
    <property type="evidence" value="ECO:0007669"/>
    <property type="project" value="TreeGrafter"/>
</dbReference>
<keyword evidence="11" id="KW-0175">Coiled coil</keyword>
<dbReference type="GO" id="GO:0006355">
    <property type="term" value="P:regulation of DNA-templated transcription"/>
    <property type="evidence" value="ECO:0007669"/>
    <property type="project" value="TreeGrafter"/>
</dbReference>
<evidence type="ECO:0000256" key="1">
    <source>
        <dbReference type="ARBA" id="ARBA00000085"/>
    </source>
</evidence>
<dbReference type="InterPro" id="IPR003661">
    <property type="entry name" value="HisK_dim/P_dom"/>
</dbReference>
<dbReference type="GO" id="GO:0000155">
    <property type="term" value="F:phosphorelay sensor kinase activity"/>
    <property type="evidence" value="ECO:0007669"/>
    <property type="project" value="InterPro"/>
</dbReference>
<dbReference type="SMART" id="SM00388">
    <property type="entry name" value="HisKA"/>
    <property type="match status" value="1"/>
</dbReference>
<dbReference type="PANTHER" id="PTHR48111">
    <property type="entry name" value="REGULATOR OF RPOS"/>
    <property type="match status" value="1"/>
</dbReference>
<dbReference type="InterPro" id="IPR039420">
    <property type="entry name" value="WalR-like"/>
</dbReference>
<dbReference type="InterPro" id="IPR029016">
    <property type="entry name" value="GAF-like_dom_sf"/>
</dbReference>
<dbReference type="EC" id="2.7.13.3" evidence="2"/>
<dbReference type="Gene3D" id="3.40.50.2300">
    <property type="match status" value="1"/>
</dbReference>
<dbReference type="InterPro" id="IPR011006">
    <property type="entry name" value="CheY-like_superfamily"/>
</dbReference>
<sequence length="634" mass="70067">MKPANRTENATDSHPESEVNQAVEVAQDPPNILIVDDNPTNLKVLSGVLEKAGYRVRPALGGSAALKTIDRLLPDLILLDIRMPDMDGYAVCERLKSQGETASIPVIFISAMDAVEDKVKAFDAGGVDYITKPFQFTEVLARVNTQLSLSQTRRELESKNEALAEARDFLEERVQKRTADLNHSNVQLTVALAERDCAMALTERQKNLYHALSEINLSVLRLDNPGALYQAATRIAVEFAGFDRAWVICWDEGASGEIRADYAGKTQIPVSMNQELSLIRNENSVLQEQQYRIFQRACHAAETTGVVGDTSGDSEAELMSIAAFPLFFDRVPIATFNMCTLKPDMFDGEIIALLNQMSGNISYGLTNYARDRAQQQFNAMLQKAVSGMGGATGKVYFERLVRYLAESLDLEYCAIALLDQARTGMMTSVAFVEEGRLAPNFSFPIAGTAAEAVINAGSVTYPKDVASLFPEDQWLRAHQVNSYAGVPVRGREGAIMGVLSVMSRNHFDLSPILEGILELFALRLGTEYERLQVEEALRNNAEELERLVNERTSELQAANQELESFSYTVSHDLRAPLRALDGFSAALIEDYSDQLDEQARMYLGFLQESSAEMTALVDGLLELSRSARSELHVD</sequence>
<evidence type="ECO:0000256" key="8">
    <source>
        <dbReference type="ARBA" id="ARBA00023125"/>
    </source>
</evidence>
<dbReference type="KEGG" id="ome:OLMES_5414"/>
<evidence type="ECO:0000256" key="10">
    <source>
        <dbReference type="PROSITE-ProRule" id="PRU00169"/>
    </source>
</evidence>
<dbReference type="GO" id="GO:0005829">
    <property type="term" value="C:cytosol"/>
    <property type="evidence" value="ECO:0007669"/>
    <property type="project" value="TreeGrafter"/>
</dbReference>
<evidence type="ECO:0000256" key="6">
    <source>
        <dbReference type="ARBA" id="ARBA00023012"/>
    </source>
</evidence>
<evidence type="ECO:0000256" key="3">
    <source>
        <dbReference type="ARBA" id="ARBA00022553"/>
    </source>
</evidence>
<dbReference type="CDD" id="cd00082">
    <property type="entry name" value="HisKA"/>
    <property type="match status" value="1"/>
</dbReference>
<keyword evidence="4" id="KW-0808">Transferase</keyword>
<evidence type="ECO:0000256" key="7">
    <source>
        <dbReference type="ARBA" id="ARBA00023015"/>
    </source>
</evidence>
<evidence type="ECO:0000256" key="4">
    <source>
        <dbReference type="ARBA" id="ARBA00022679"/>
    </source>
</evidence>